<name>A0A2J6S5P6_HYAVF</name>
<proteinExistence type="predicted"/>
<dbReference type="Pfam" id="PF20150">
    <property type="entry name" value="2EXR"/>
    <property type="match status" value="1"/>
</dbReference>
<keyword evidence="3" id="KW-1185">Reference proteome</keyword>
<accession>A0A2J6S5P6</accession>
<dbReference type="AlphaFoldDB" id="A0A2J6S5P6"/>
<evidence type="ECO:0000313" key="2">
    <source>
        <dbReference type="EMBL" id="PMD46095.1"/>
    </source>
</evidence>
<organism evidence="2 3">
    <name type="scientific">Hyaloscypha variabilis (strain UAMH 11265 / GT02V1 / F)</name>
    <name type="common">Meliniomyces variabilis</name>
    <dbReference type="NCBI Taxonomy" id="1149755"/>
    <lineage>
        <taxon>Eukaryota</taxon>
        <taxon>Fungi</taxon>
        <taxon>Dikarya</taxon>
        <taxon>Ascomycota</taxon>
        <taxon>Pezizomycotina</taxon>
        <taxon>Leotiomycetes</taxon>
        <taxon>Helotiales</taxon>
        <taxon>Hyaloscyphaceae</taxon>
        <taxon>Hyaloscypha</taxon>
        <taxon>Hyaloscypha variabilis</taxon>
    </lineage>
</organism>
<dbReference type="PANTHER" id="PTHR35910">
    <property type="entry name" value="2EXR DOMAIN-CONTAINING PROTEIN"/>
    <property type="match status" value="1"/>
</dbReference>
<sequence>MATQSSDDAVLHEFPQFKELPIEIRRMIWDFALHILHKPQFIPLSFSEPNQPWTQEDYYNRPLTPWRQMFFSARLSATLLLHACLESRQAAKAFYTQSWATKADGWGYSPMTDTNDKLTDCNISEDFDESSGQLYWKPETDVVLFKH</sequence>
<evidence type="ECO:0000259" key="1">
    <source>
        <dbReference type="Pfam" id="PF20150"/>
    </source>
</evidence>
<reference evidence="2 3" key="1">
    <citation type="submission" date="2016-04" db="EMBL/GenBank/DDBJ databases">
        <title>A degradative enzymes factory behind the ericoid mycorrhizal symbiosis.</title>
        <authorList>
            <consortium name="DOE Joint Genome Institute"/>
            <person name="Martino E."/>
            <person name="Morin E."/>
            <person name="Grelet G."/>
            <person name="Kuo A."/>
            <person name="Kohler A."/>
            <person name="Daghino S."/>
            <person name="Barry K."/>
            <person name="Choi C."/>
            <person name="Cichocki N."/>
            <person name="Clum A."/>
            <person name="Copeland A."/>
            <person name="Hainaut M."/>
            <person name="Haridas S."/>
            <person name="Labutti K."/>
            <person name="Lindquist E."/>
            <person name="Lipzen A."/>
            <person name="Khouja H.-R."/>
            <person name="Murat C."/>
            <person name="Ohm R."/>
            <person name="Olson A."/>
            <person name="Spatafora J."/>
            <person name="Veneault-Fourrey C."/>
            <person name="Henrissat B."/>
            <person name="Grigoriev I."/>
            <person name="Martin F."/>
            <person name="Perotto S."/>
        </authorList>
    </citation>
    <scope>NUCLEOTIDE SEQUENCE [LARGE SCALE GENOMIC DNA]</scope>
    <source>
        <strain evidence="2 3">F</strain>
    </source>
</reference>
<gene>
    <name evidence="2" type="ORF">L207DRAFT_523530</name>
</gene>
<dbReference type="PANTHER" id="PTHR35910:SF6">
    <property type="entry name" value="2EXR DOMAIN-CONTAINING PROTEIN"/>
    <property type="match status" value="1"/>
</dbReference>
<dbReference type="EMBL" id="KZ613939">
    <property type="protein sequence ID" value="PMD46095.1"/>
    <property type="molecule type" value="Genomic_DNA"/>
</dbReference>
<protein>
    <recommendedName>
        <fullName evidence="1">2EXR domain-containing protein</fullName>
    </recommendedName>
</protein>
<dbReference type="OrthoDB" id="3480010at2759"/>
<dbReference type="Proteomes" id="UP000235786">
    <property type="component" value="Unassembled WGS sequence"/>
</dbReference>
<evidence type="ECO:0000313" key="3">
    <source>
        <dbReference type="Proteomes" id="UP000235786"/>
    </source>
</evidence>
<feature type="domain" description="2EXR" evidence="1">
    <location>
        <begin position="14"/>
        <end position="143"/>
    </location>
</feature>
<dbReference type="InterPro" id="IPR045518">
    <property type="entry name" value="2EXR"/>
</dbReference>